<comment type="caution">
    <text evidence="1">The sequence shown here is derived from an EMBL/GenBank/DDBJ whole genome shotgun (WGS) entry which is preliminary data.</text>
</comment>
<gene>
    <name evidence="1" type="ORF">K1T71_004161</name>
</gene>
<keyword evidence="2" id="KW-1185">Reference proteome</keyword>
<name>A0ACC1DBH8_9NEOP</name>
<evidence type="ECO:0000313" key="1">
    <source>
        <dbReference type="EMBL" id="KAJ0180757.1"/>
    </source>
</evidence>
<reference evidence="1 2" key="1">
    <citation type="journal article" date="2021" name="Front. Genet.">
        <title>Chromosome-Level Genome Assembly Reveals Significant Gene Expansion in the Toll and IMD Signaling Pathways of Dendrolimus kikuchii.</title>
        <authorList>
            <person name="Zhou J."/>
            <person name="Wu P."/>
            <person name="Xiong Z."/>
            <person name="Liu N."/>
            <person name="Zhao N."/>
            <person name="Ji M."/>
            <person name="Qiu Y."/>
            <person name="Yang B."/>
        </authorList>
    </citation>
    <scope>NUCLEOTIDE SEQUENCE [LARGE SCALE GENOMIC DNA]</scope>
    <source>
        <strain evidence="1">Ann1</strain>
    </source>
</reference>
<evidence type="ECO:0000313" key="2">
    <source>
        <dbReference type="Proteomes" id="UP000824533"/>
    </source>
</evidence>
<dbReference type="Proteomes" id="UP000824533">
    <property type="component" value="Linkage Group LG06"/>
</dbReference>
<sequence>MINADVLIRARHVILIAHICVAACLLWEIQPNVKACVKEGDLADICKTYRSLAIPGLAGTLCISVAELFAFESGLTMFTKVSSIFSVVAHVIGSVILYHSVAGCHFDWFQTTFMTTSVLPAAVDVLCSVPGVFCRFD</sequence>
<accession>A0ACC1DBH8</accession>
<proteinExistence type="predicted"/>
<protein>
    <submittedName>
        <fullName evidence="1">Uncharacterized protein</fullName>
    </submittedName>
</protein>
<organism evidence="1 2">
    <name type="scientific">Dendrolimus kikuchii</name>
    <dbReference type="NCBI Taxonomy" id="765133"/>
    <lineage>
        <taxon>Eukaryota</taxon>
        <taxon>Metazoa</taxon>
        <taxon>Ecdysozoa</taxon>
        <taxon>Arthropoda</taxon>
        <taxon>Hexapoda</taxon>
        <taxon>Insecta</taxon>
        <taxon>Pterygota</taxon>
        <taxon>Neoptera</taxon>
        <taxon>Endopterygota</taxon>
        <taxon>Lepidoptera</taxon>
        <taxon>Glossata</taxon>
        <taxon>Ditrysia</taxon>
        <taxon>Bombycoidea</taxon>
        <taxon>Lasiocampidae</taxon>
        <taxon>Dendrolimus</taxon>
    </lineage>
</organism>
<dbReference type="EMBL" id="CM034392">
    <property type="protein sequence ID" value="KAJ0180757.1"/>
    <property type="molecule type" value="Genomic_DNA"/>
</dbReference>